<organism evidence="3 4">
    <name type="scientific">Rhodobacter capsulatus</name>
    <name type="common">Rhodopseudomonas capsulata</name>
    <dbReference type="NCBI Taxonomy" id="1061"/>
    <lineage>
        <taxon>Bacteria</taxon>
        <taxon>Pseudomonadati</taxon>
        <taxon>Pseudomonadota</taxon>
        <taxon>Alphaproteobacteria</taxon>
        <taxon>Rhodobacterales</taxon>
        <taxon>Rhodobacter group</taxon>
        <taxon>Rhodobacter</taxon>
    </lineage>
</organism>
<evidence type="ECO:0000259" key="2">
    <source>
        <dbReference type="Pfam" id="PF03886"/>
    </source>
</evidence>
<dbReference type="AlphaFoldDB" id="A0A4U1JQ68"/>
<dbReference type="Pfam" id="PF03886">
    <property type="entry name" value="ABC_trans_aux"/>
    <property type="match status" value="1"/>
</dbReference>
<dbReference type="EMBL" id="SWJZ01000046">
    <property type="protein sequence ID" value="TKD17996.1"/>
    <property type="molecule type" value="Genomic_DNA"/>
</dbReference>
<name>A0A4U1JQ68_RHOCA</name>
<evidence type="ECO:0000313" key="4">
    <source>
        <dbReference type="Proteomes" id="UP000310597"/>
    </source>
</evidence>
<dbReference type="OrthoDB" id="9808689at2"/>
<keyword evidence="1" id="KW-0732">Signal</keyword>
<dbReference type="InterPro" id="IPR005586">
    <property type="entry name" value="ABC_trans_aux"/>
</dbReference>
<sequence length="208" mass="22299">MPRLTLTVLLASAFLSGCSAISALNSSATPLESYDLQAPPEAPVARSSLTRQLVIEVPSAPGTLMTDRIMIRPRPLQAQYLTDGQWASETPLMIQTLIVRTIEDSNAFRYVGRRPLGGSGDYALISELTDFQAEAAPDGKGATIRVRLTARLVQESDASVISVRTFNAAFPVDTTDTIDVVEGFSSATQVMLKDLSGWVLASLGVKAR</sequence>
<evidence type="ECO:0000313" key="3">
    <source>
        <dbReference type="EMBL" id="TKD17996.1"/>
    </source>
</evidence>
<dbReference type="RefSeq" id="WP_136906878.1">
    <property type="nucleotide sequence ID" value="NZ_SWJZ01000046.1"/>
</dbReference>
<dbReference type="PROSITE" id="PS51257">
    <property type="entry name" value="PROKAR_LIPOPROTEIN"/>
    <property type="match status" value="1"/>
</dbReference>
<feature type="signal peptide" evidence="1">
    <location>
        <begin position="1"/>
        <end position="22"/>
    </location>
</feature>
<evidence type="ECO:0000256" key="1">
    <source>
        <dbReference type="SAM" id="SignalP"/>
    </source>
</evidence>
<protein>
    <recommendedName>
        <fullName evidence="2">ABC-type transport auxiliary lipoprotein component domain-containing protein</fullName>
    </recommendedName>
</protein>
<proteinExistence type="predicted"/>
<dbReference type="Gene3D" id="3.40.50.10610">
    <property type="entry name" value="ABC-type transport auxiliary lipoprotein component"/>
    <property type="match status" value="1"/>
</dbReference>
<dbReference type="Proteomes" id="UP000310597">
    <property type="component" value="Unassembled WGS sequence"/>
</dbReference>
<feature type="chain" id="PRO_5020707803" description="ABC-type transport auxiliary lipoprotein component domain-containing protein" evidence="1">
    <location>
        <begin position="23"/>
        <end position="208"/>
    </location>
</feature>
<dbReference type="SUPFAM" id="SSF159594">
    <property type="entry name" value="XCC0632-like"/>
    <property type="match status" value="1"/>
</dbReference>
<accession>A0A4U1JQ68</accession>
<feature type="domain" description="ABC-type transport auxiliary lipoprotein component" evidence="2">
    <location>
        <begin position="34"/>
        <end position="193"/>
    </location>
</feature>
<reference evidence="3 4" key="1">
    <citation type="submission" date="2019-04" db="EMBL/GenBank/DDBJ databases">
        <title>Draft Whole-Genome sequence of the purple photosynthetic bacterium Rhodobacter capsulatus SP108 with an indigenous class A beta-lactamase.</title>
        <authorList>
            <person name="Robertson S."/>
            <person name="Meyer T.E."/>
            <person name="Kyndt J.A."/>
        </authorList>
    </citation>
    <scope>NUCLEOTIDE SEQUENCE [LARGE SCALE GENOMIC DNA]</scope>
    <source>
        <strain evidence="3 4">SP108</strain>
    </source>
</reference>
<comment type="caution">
    <text evidence="3">The sequence shown here is derived from an EMBL/GenBank/DDBJ whole genome shotgun (WGS) entry which is preliminary data.</text>
</comment>
<gene>
    <name evidence="3" type="ORF">FBT96_11775</name>
</gene>